<evidence type="ECO:0000256" key="2">
    <source>
        <dbReference type="ARBA" id="ARBA00013184"/>
    </source>
</evidence>
<gene>
    <name evidence="6" type="ORF">LSAA_3578</name>
</gene>
<dbReference type="PROSITE" id="PS50157">
    <property type="entry name" value="ZINC_FINGER_C2H2_2"/>
    <property type="match status" value="1"/>
</dbReference>
<dbReference type="GO" id="GO:0003712">
    <property type="term" value="F:transcription coregulator activity"/>
    <property type="evidence" value="ECO:0007669"/>
    <property type="project" value="TreeGrafter"/>
</dbReference>
<dbReference type="GO" id="GO:0070776">
    <property type="term" value="C:MOZ/MORF histone acetyltransferase complex"/>
    <property type="evidence" value="ECO:0007669"/>
    <property type="project" value="TreeGrafter"/>
</dbReference>
<proteinExistence type="inferred from homology"/>
<dbReference type="InterPro" id="IPR016181">
    <property type="entry name" value="Acyl_CoA_acyltransferase"/>
</dbReference>
<dbReference type="PROSITE" id="PS00028">
    <property type="entry name" value="ZINC_FINGER_C2H2_1"/>
    <property type="match status" value="1"/>
</dbReference>
<keyword evidence="3 6" id="KW-0808">Transferase</keyword>
<dbReference type="Proteomes" id="UP000675881">
    <property type="component" value="Chromosome 12"/>
</dbReference>
<evidence type="ECO:0000256" key="3">
    <source>
        <dbReference type="ARBA" id="ARBA00022679"/>
    </source>
</evidence>
<feature type="region of interest" description="Disordered" evidence="5">
    <location>
        <begin position="397"/>
        <end position="445"/>
    </location>
</feature>
<dbReference type="PROSITE" id="PS51726">
    <property type="entry name" value="MYST_HAT"/>
    <property type="match status" value="1"/>
</dbReference>
<protein>
    <recommendedName>
        <fullName evidence="2">histone acetyltransferase</fullName>
        <ecNumber evidence="2">2.3.1.48</ecNumber>
    </recommendedName>
</protein>
<sequence>MKKNFSSSLFQSTTDEAVNFLGDRKRHASSSGQQLGFFRTNSCKWFLSKNSIEQNHLRVGFSDSDPKSSKDCVVKETPLKSDGIKQHMRVTELDINLFTESQEAAKKSLHVQCYSRNLPGISELNFSNNSISPNVQIPLTQLPPLVSAGNSRSPLAIQFGEFEISTWYSSPYPQEYARLPKLFLCEFCLKYMKSRPILKRHVRKCHWRHPPGTEIYREGQFSVFEVDVDAHMDKVNKARMVGTRIDLNPSALKWSIPVWESPSKSNYSSDSTSFLEVHKKKSNDHFELNDNFEKKIMIYGIFPKLSVIFIKSFLLYQRKNFRGKNLGMVGGLNKIDRRMKHMSDDFTNSDADVEDELEETHTDFKSKMLRHHRKIVFRNDLVNSGIDSETDMTIQKSPLKKKFKRAAAKQANQRFSNDSSSKSSSSEDKYEKHPKSFSGEEKENVLQRLSWPEEIVRTKSKTSFQCQSEDSLEVELISRQSTETPGMSTSPIPIRKRGRPRKFTKGSQIYSGTEKDIVEFNSSSPDSFSIDSCKSVTDISSLHNSTNIKQISIMAFVKKKKDDALATRVSSFVGQSLTDQFSNKQSGHLVPDIIQQSSITPNSENHCHINCMQNVDKYDDEHLEISVANIENEVELSSFKGEDSSLSLIDDARNHNVEMDDAKFEIGCLPKK</sequence>
<dbReference type="SUPFAM" id="SSF55729">
    <property type="entry name" value="Acyl-CoA N-acyltransferases (Nat)"/>
    <property type="match status" value="1"/>
</dbReference>
<dbReference type="EMBL" id="HG994591">
    <property type="protein sequence ID" value="CAF2815348.1"/>
    <property type="molecule type" value="Genomic_DNA"/>
</dbReference>
<evidence type="ECO:0000256" key="5">
    <source>
        <dbReference type="SAM" id="MobiDB-lite"/>
    </source>
</evidence>
<comment type="similarity">
    <text evidence="1">Belongs to the MYST (SAS/MOZ) family.</text>
</comment>
<dbReference type="AlphaFoldDB" id="A0A7R8CGE6"/>
<keyword evidence="4" id="KW-0007">Acetylation</keyword>
<feature type="compositionally biased region" description="Basic residues" evidence="5">
    <location>
        <begin position="398"/>
        <end position="407"/>
    </location>
</feature>
<accession>A0A7R8CGE6</accession>
<dbReference type="GO" id="GO:0010484">
    <property type="term" value="F:histone H3 acetyltransferase activity"/>
    <property type="evidence" value="ECO:0007669"/>
    <property type="project" value="TreeGrafter"/>
</dbReference>
<evidence type="ECO:0000256" key="1">
    <source>
        <dbReference type="ARBA" id="ARBA00010107"/>
    </source>
</evidence>
<dbReference type="GO" id="GO:0006357">
    <property type="term" value="P:regulation of transcription by RNA polymerase II"/>
    <property type="evidence" value="ECO:0007669"/>
    <property type="project" value="TreeGrafter"/>
</dbReference>
<dbReference type="InterPro" id="IPR002717">
    <property type="entry name" value="HAT_MYST-type"/>
</dbReference>
<reference evidence="6" key="1">
    <citation type="submission" date="2021-02" db="EMBL/GenBank/DDBJ databases">
        <authorList>
            <person name="Bekaert M."/>
        </authorList>
    </citation>
    <scope>NUCLEOTIDE SEQUENCE</scope>
    <source>
        <strain evidence="6">IoA-00</strain>
    </source>
</reference>
<dbReference type="FunFam" id="3.30.60.60:FF:000001">
    <property type="entry name" value="Histone acetyltransferase"/>
    <property type="match status" value="1"/>
</dbReference>
<evidence type="ECO:0000256" key="4">
    <source>
        <dbReference type="ARBA" id="ARBA00022990"/>
    </source>
</evidence>
<feature type="compositionally biased region" description="Low complexity" evidence="5">
    <location>
        <begin position="408"/>
        <end position="424"/>
    </location>
</feature>
<feature type="compositionally biased region" description="Basic residues" evidence="5">
    <location>
        <begin position="494"/>
        <end position="504"/>
    </location>
</feature>
<dbReference type="GO" id="GO:0005634">
    <property type="term" value="C:nucleus"/>
    <property type="evidence" value="ECO:0007669"/>
    <property type="project" value="TreeGrafter"/>
</dbReference>
<feature type="compositionally biased region" description="Basic and acidic residues" evidence="5">
    <location>
        <begin position="425"/>
        <end position="445"/>
    </location>
</feature>
<feature type="region of interest" description="Disordered" evidence="5">
    <location>
        <begin position="480"/>
        <end position="504"/>
    </location>
</feature>
<dbReference type="EC" id="2.3.1.48" evidence="2"/>
<dbReference type="InterPro" id="IPR013087">
    <property type="entry name" value="Znf_C2H2_type"/>
</dbReference>
<dbReference type="PANTHER" id="PTHR10615:SF217">
    <property type="entry name" value="HISTONE ACETYLTRANSFERASE"/>
    <property type="match status" value="1"/>
</dbReference>
<evidence type="ECO:0000313" key="7">
    <source>
        <dbReference type="Proteomes" id="UP000675881"/>
    </source>
</evidence>
<dbReference type="InterPro" id="IPR050603">
    <property type="entry name" value="MYST_HAT"/>
</dbReference>
<dbReference type="Gene3D" id="3.30.60.60">
    <property type="entry name" value="N-acetyl transferase-like"/>
    <property type="match status" value="1"/>
</dbReference>
<name>A0A7R8CGE6_LEPSM</name>
<evidence type="ECO:0000313" key="6">
    <source>
        <dbReference type="EMBL" id="CAF2815348.1"/>
    </source>
</evidence>
<dbReference type="OrthoDB" id="787137at2759"/>
<dbReference type="GO" id="GO:0003682">
    <property type="term" value="F:chromatin binding"/>
    <property type="evidence" value="ECO:0007669"/>
    <property type="project" value="TreeGrafter"/>
</dbReference>
<dbReference type="Pfam" id="PF17772">
    <property type="entry name" value="zf-MYST"/>
    <property type="match status" value="1"/>
</dbReference>
<organism evidence="6 7">
    <name type="scientific">Lepeophtheirus salmonis</name>
    <name type="common">Salmon louse</name>
    <name type="synonym">Caligus salmonis</name>
    <dbReference type="NCBI Taxonomy" id="72036"/>
    <lineage>
        <taxon>Eukaryota</taxon>
        <taxon>Metazoa</taxon>
        <taxon>Ecdysozoa</taxon>
        <taxon>Arthropoda</taxon>
        <taxon>Crustacea</taxon>
        <taxon>Multicrustacea</taxon>
        <taxon>Hexanauplia</taxon>
        <taxon>Copepoda</taxon>
        <taxon>Siphonostomatoida</taxon>
        <taxon>Caligidae</taxon>
        <taxon>Lepeophtheirus</taxon>
    </lineage>
</organism>
<keyword evidence="7" id="KW-1185">Reference proteome</keyword>
<dbReference type="InterPro" id="IPR040706">
    <property type="entry name" value="Zf-MYST"/>
</dbReference>
<feature type="compositionally biased region" description="Polar residues" evidence="5">
    <location>
        <begin position="480"/>
        <end position="490"/>
    </location>
</feature>
<dbReference type="PANTHER" id="PTHR10615">
    <property type="entry name" value="HISTONE ACETYLTRANSFERASE"/>
    <property type="match status" value="1"/>
</dbReference>